<proteinExistence type="predicted"/>
<accession>A0A699Q5V2</accession>
<reference evidence="1" key="1">
    <citation type="journal article" date="2019" name="Sci. Rep.">
        <title>Draft genome of Tanacetum cinerariifolium, the natural source of mosquito coil.</title>
        <authorList>
            <person name="Yamashiro T."/>
            <person name="Shiraishi A."/>
            <person name="Satake H."/>
            <person name="Nakayama K."/>
        </authorList>
    </citation>
    <scope>NUCLEOTIDE SEQUENCE</scope>
</reference>
<dbReference type="EMBL" id="BKCJ010979747">
    <property type="protein sequence ID" value="GFC59013.1"/>
    <property type="molecule type" value="Genomic_DNA"/>
</dbReference>
<name>A0A699Q5V2_TANCI</name>
<sequence length="63" mass="7388">EEKLASFCRWYYATSDCTCLRTGSLEHPLRYPCKAEEEPNELKFSTSDCYRILASKRFEGEDI</sequence>
<dbReference type="AlphaFoldDB" id="A0A699Q5V2"/>
<protein>
    <submittedName>
        <fullName evidence="1">Uncharacterized protein</fullName>
    </submittedName>
</protein>
<organism evidence="1">
    <name type="scientific">Tanacetum cinerariifolium</name>
    <name type="common">Dalmatian daisy</name>
    <name type="synonym">Chrysanthemum cinerariifolium</name>
    <dbReference type="NCBI Taxonomy" id="118510"/>
    <lineage>
        <taxon>Eukaryota</taxon>
        <taxon>Viridiplantae</taxon>
        <taxon>Streptophyta</taxon>
        <taxon>Embryophyta</taxon>
        <taxon>Tracheophyta</taxon>
        <taxon>Spermatophyta</taxon>
        <taxon>Magnoliopsida</taxon>
        <taxon>eudicotyledons</taxon>
        <taxon>Gunneridae</taxon>
        <taxon>Pentapetalae</taxon>
        <taxon>asterids</taxon>
        <taxon>campanulids</taxon>
        <taxon>Asterales</taxon>
        <taxon>Asteraceae</taxon>
        <taxon>Asteroideae</taxon>
        <taxon>Anthemideae</taxon>
        <taxon>Anthemidinae</taxon>
        <taxon>Tanacetum</taxon>
    </lineage>
</organism>
<feature type="non-terminal residue" evidence="1">
    <location>
        <position position="1"/>
    </location>
</feature>
<gene>
    <name evidence="1" type="ORF">Tci_830983</name>
</gene>
<evidence type="ECO:0000313" key="1">
    <source>
        <dbReference type="EMBL" id="GFC59013.1"/>
    </source>
</evidence>
<comment type="caution">
    <text evidence="1">The sequence shown here is derived from an EMBL/GenBank/DDBJ whole genome shotgun (WGS) entry which is preliminary data.</text>
</comment>